<keyword evidence="3" id="KW-0997">Cell inner membrane</keyword>
<keyword evidence="9" id="KW-0645">Protease</keyword>
<dbReference type="InterPro" id="IPR022764">
    <property type="entry name" value="Peptidase_S54_rhomboid_dom"/>
</dbReference>
<evidence type="ECO:0000256" key="6">
    <source>
        <dbReference type="ARBA" id="ARBA00023136"/>
    </source>
</evidence>
<keyword evidence="5 7" id="KW-1133">Transmembrane helix</keyword>
<keyword evidence="2" id="KW-1003">Cell membrane</keyword>
<evidence type="ECO:0000259" key="8">
    <source>
        <dbReference type="Pfam" id="PF01694"/>
    </source>
</evidence>
<evidence type="ECO:0000256" key="4">
    <source>
        <dbReference type="ARBA" id="ARBA00022692"/>
    </source>
</evidence>
<feature type="transmembrane region" description="Helical" evidence="7">
    <location>
        <begin position="12"/>
        <end position="30"/>
    </location>
</feature>
<dbReference type="PANTHER" id="PTHR43066">
    <property type="entry name" value="RHOMBOID-RELATED PROTEIN"/>
    <property type="match status" value="1"/>
</dbReference>
<dbReference type="GO" id="GO:0016020">
    <property type="term" value="C:membrane"/>
    <property type="evidence" value="ECO:0007669"/>
    <property type="project" value="UniProtKB-SubCell"/>
</dbReference>
<dbReference type="PANTHER" id="PTHR43066:SF26">
    <property type="entry name" value="RHOMBOID PROTEASE GLPG"/>
    <property type="match status" value="1"/>
</dbReference>
<dbReference type="GO" id="GO:0006508">
    <property type="term" value="P:proteolysis"/>
    <property type="evidence" value="ECO:0007669"/>
    <property type="project" value="UniProtKB-KW"/>
</dbReference>
<dbReference type="Gene3D" id="1.20.1540.10">
    <property type="entry name" value="Rhomboid-like"/>
    <property type="match status" value="1"/>
</dbReference>
<feature type="transmembrane region" description="Helical" evidence="7">
    <location>
        <begin position="148"/>
        <end position="165"/>
    </location>
</feature>
<keyword evidence="10" id="KW-1185">Reference proteome</keyword>
<gene>
    <name evidence="9" type="primary">glpG</name>
    <name evidence="9" type="ORF">NCTC13337_00692</name>
</gene>
<evidence type="ECO:0000256" key="2">
    <source>
        <dbReference type="ARBA" id="ARBA00022475"/>
    </source>
</evidence>
<dbReference type="EMBL" id="UHIC01000001">
    <property type="protein sequence ID" value="SUO94362.1"/>
    <property type="molecule type" value="Genomic_DNA"/>
</dbReference>
<evidence type="ECO:0000256" key="1">
    <source>
        <dbReference type="ARBA" id="ARBA00004141"/>
    </source>
</evidence>
<reference evidence="9 10" key="1">
    <citation type="submission" date="2018-06" db="EMBL/GenBank/DDBJ databases">
        <authorList>
            <consortium name="Pathogen Informatics"/>
            <person name="Doyle S."/>
        </authorList>
    </citation>
    <scope>NUCLEOTIDE SEQUENCE [LARGE SCALE GENOMIC DNA]</scope>
    <source>
        <strain evidence="9 10">NCTC13337</strain>
    </source>
</reference>
<comment type="subcellular location">
    <subcellularLocation>
        <location evidence="1">Membrane</location>
        <topology evidence="1">Multi-pass membrane protein</topology>
    </subcellularLocation>
</comment>
<evidence type="ECO:0000256" key="5">
    <source>
        <dbReference type="ARBA" id="ARBA00022989"/>
    </source>
</evidence>
<dbReference type="SUPFAM" id="SSF144091">
    <property type="entry name" value="Rhomboid-like"/>
    <property type="match status" value="1"/>
</dbReference>
<dbReference type="Proteomes" id="UP000254601">
    <property type="component" value="Unassembled WGS sequence"/>
</dbReference>
<keyword evidence="6 7" id="KW-0472">Membrane</keyword>
<dbReference type="Pfam" id="PF01694">
    <property type="entry name" value="Rhomboid"/>
    <property type="match status" value="1"/>
</dbReference>
<sequence length="192" mass="21259">MNSPVLQRAGIVTWGVLALCVGFTLLTGAGSRPITVQFLFYPPLIYQGEIWRILTPAFLHFDMLGSPFLHLLFNGVIWLNFASAIECDEGRFRLLFLFIVSAILSNCVAYMIYGPGFGGLSGVVFALIGYLWWQGRSNPILAMVMPKQMFLAFLGFLLIGFTGLFGNMANMAHLAGLIIGIGFAMTCQLFWR</sequence>
<feature type="transmembrane region" description="Helical" evidence="7">
    <location>
        <begin position="171"/>
        <end position="191"/>
    </location>
</feature>
<keyword evidence="4 7" id="KW-0812">Transmembrane</keyword>
<evidence type="ECO:0000256" key="3">
    <source>
        <dbReference type="ARBA" id="ARBA00022519"/>
    </source>
</evidence>
<dbReference type="AlphaFoldDB" id="A0A380MPW4"/>
<protein>
    <submittedName>
        <fullName evidence="9">Rhomboid protease glpG</fullName>
        <ecNumber evidence="9">3.4.21.105</ecNumber>
    </submittedName>
</protein>
<feature type="domain" description="Peptidase S54 rhomboid" evidence="8">
    <location>
        <begin position="48"/>
        <end position="186"/>
    </location>
</feature>
<name>A0A380MPW4_9GAMM</name>
<evidence type="ECO:0000313" key="9">
    <source>
        <dbReference type="EMBL" id="SUO94362.1"/>
    </source>
</evidence>
<evidence type="ECO:0000313" key="10">
    <source>
        <dbReference type="Proteomes" id="UP000254601"/>
    </source>
</evidence>
<proteinExistence type="predicted"/>
<dbReference type="InterPro" id="IPR035952">
    <property type="entry name" value="Rhomboid-like_sf"/>
</dbReference>
<organism evidence="9 10">
    <name type="scientific">Suttonella ornithocola</name>
    <dbReference type="NCBI Taxonomy" id="279832"/>
    <lineage>
        <taxon>Bacteria</taxon>
        <taxon>Pseudomonadati</taxon>
        <taxon>Pseudomonadota</taxon>
        <taxon>Gammaproteobacteria</taxon>
        <taxon>Cardiobacteriales</taxon>
        <taxon>Cardiobacteriaceae</taxon>
        <taxon>Suttonella</taxon>
    </lineage>
</organism>
<dbReference type="RefSeq" id="WP_072577024.1">
    <property type="nucleotide sequence ID" value="NZ_LWHB01000126.1"/>
</dbReference>
<accession>A0A380MPW4</accession>
<evidence type="ECO:0000256" key="7">
    <source>
        <dbReference type="SAM" id="Phobius"/>
    </source>
</evidence>
<keyword evidence="9" id="KW-0378">Hydrolase</keyword>
<dbReference type="EC" id="3.4.21.105" evidence="9"/>
<feature type="transmembrane region" description="Helical" evidence="7">
    <location>
        <begin position="94"/>
        <end position="113"/>
    </location>
</feature>
<dbReference type="GO" id="GO:0004252">
    <property type="term" value="F:serine-type endopeptidase activity"/>
    <property type="evidence" value="ECO:0007669"/>
    <property type="project" value="InterPro"/>
</dbReference>
<feature type="transmembrane region" description="Helical" evidence="7">
    <location>
        <begin position="119"/>
        <end position="136"/>
    </location>
</feature>